<dbReference type="InterPro" id="IPR044977">
    <property type="entry name" value="RLT1-3"/>
</dbReference>
<organism evidence="1">
    <name type="scientific">Picea sitchensis</name>
    <name type="common">Sitka spruce</name>
    <name type="synonym">Pinus sitchensis</name>
    <dbReference type="NCBI Taxonomy" id="3332"/>
    <lineage>
        <taxon>Eukaryota</taxon>
        <taxon>Viridiplantae</taxon>
        <taxon>Streptophyta</taxon>
        <taxon>Embryophyta</taxon>
        <taxon>Tracheophyta</taxon>
        <taxon>Spermatophyta</taxon>
        <taxon>Pinopsida</taxon>
        <taxon>Pinidae</taxon>
        <taxon>Conifers I</taxon>
        <taxon>Pinales</taxon>
        <taxon>Pinaceae</taxon>
        <taxon>Picea</taxon>
    </lineage>
</organism>
<protein>
    <submittedName>
        <fullName evidence="1">Uncharacterized protein</fullName>
    </submittedName>
</protein>
<accession>D5AAM7</accession>
<reference evidence="1" key="1">
    <citation type="submission" date="2010-04" db="EMBL/GenBank/DDBJ databases">
        <authorList>
            <person name="Reid K.E."/>
            <person name="Liao N."/>
            <person name="Chan S."/>
            <person name="Docking R."/>
            <person name="Taylor G."/>
            <person name="Moore R."/>
            <person name="Mayo M."/>
            <person name="Munro S."/>
            <person name="King J."/>
            <person name="Yanchuk A."/>
            <person name="Holt R."/>
            <person name="Jones S."/>
            <person name="Marra M."/>
            <person name="Ritland C.E."/>
            <person name="Ritland K."/>
            <person name="Bohlmann J."/>
        </authorList>
    </citation>
    <scope>NUCLEOTIDE SEQUENCE</scope>
    <source>
        <tissue evidence="1">Bud</tissue>
    </source>
</reference>
<dbReference type="PANTHER" id="PTHR36968:SF5">
    <property type="entry name" value="HOMEOBOX-DDT DOMAIN PROTEIN RLT2"/>
    <property type="match status" value="1"/>
</dbReference>
<proteinExistence type="evidence at transcript level"/>
<evidence type="ECO:0000313" key="1">
    <source>
        <dbReference type="EMBL" id="ADE76596.1"/>
    </source>
</evidence>
<dbReference type="PANTHER" id="PTHR36968">
    <property type="entry name" value="HOMEOBOX-DDT DOMAIN PROTEIN RLT2"/>
    <property type="match status" value="1"/>
</dbReference>
<name>D5AAM7_PICSI</name>
<sequence>MSRSFTIELGRNNAEKVHVLERYKDFEKWIWIECLESSSLRASKSRKKRGIELLRTCDGCHEVYWSKDKHCSCCHGTFEGSFRFEVKFSQHVLECEEKRRRNDTNWRLQGPTWSFPSRIQLLKAVIAAVEVSIPSDALKPFWTEGYRRSWGLTLRSATSPAELLQLQQSRFQPPNDTCEFQLVVNCFQ</sequence>
<dbReference type="GO" id="GO:0006357">
    <property type="term" value="P:regulation of transcription by RNA polymerase II"/>
    <property type="evidence" value="ECO:0007669"/>
    <property type="project" value="InterPro"/>
</dbReference>
<dbReference type="EMBL" id="BT123267">
    <property type="protein sequence ID" value="ADE76596.1"/>
    <property type="molecule type" value="mRNA"/>
</dbReference>
<dbReference type="AlphaFoldDB" id="D5AAM7"/>